<dbReference type="PROSITE" id="PS00211">
    <property type="entry name" value="ABC_TRANSPORTER_1"/>
    <property type="match status" value="1"/>
</dbReference>
<comment type="caution">
    <text evidence="5">The sequence shown here is derived from an EMBL/GenBank/DDBJ whole genome shotgun (WGS) entry which is preliminary data.</text>
</comment>
<evidence type="ECO:0000259" key="4">
    <source>
        <dbReference type="PROSITE" id="PS50893"/>
    </source>
</evidence>
<organism evidence="5 6">
    <name type="scientific">Bifidobacterium moukalabense DSM 27321</name>
    <dbReference type="NCBI Taxonomy" id="1435051"/>
    <lineage>
        <taxon>Bacteria</taxon>
        <taxon>Bacillati</taxon>
        <taxon>Actinomycetota</taxon>
        <taxon>Actinomycetes</taxon>
        <taxon>Bifidobacteriales</taxon>
        <taxon>Bifidobacteriaceae</taxon>
        <taxon>Bifidobacterium</taxon>
    </lineage>
</organism>
<proteinExistence type="inferred from homology"/>
<gene>
    <name evidence="5" type="ORF">BMOU_0737</name>
</gene>
<dbReference type="PANTHER" id="PTHR24220:SF689">
    <property type="entry name" value="LIPOPROTEIN-RELEASING SYSTEM ATP-BINDING PROTEIN LOLD"/>
    <property type="match status" value="1"/>
</dbReference>
<dbReference type="InterPro" id="IPR003439">
    <property type="entry name" value="ABC_transporter-like_ATP-bd"/>
</dbReference>
<dbReference type="PROSITE" id="PS50893">
    <property type="entry name" value="ABC_TRANSPORTER_2"/>
    <property type="match status" value="1"/>
</dbReference>
<dbReference type="GO" id="GO:0005524">
    <property type="term" value="F:ATP binding"/>
    <property type="evidence" value="ECO:0007669"/>
    <property type="project" value="UniProtKB-KW"/>
</dbReference>
<dbReference type="STRING" id="1435051.BMOU_0737"/>
<reference evidence="5 6" key="1">
    <citation type="journal article" date="2014" name="Genome Announc.">
        <title>The Genome Sequence of Bifidobacterium moukalabense DSM 27321 Highlights the Close Phylogenetic Relatedness with the Bifidobacterium dentium Taxon.</title>
        <authorList>
            <person name="Lugli G.A."/>
            <person name="Duranti S."/>
            <person name="Milani C."/>
            <person name="Turroni F."/>
            <person name="Viappiani A."/>
            <person name="Mangifesta M."/>
            <person name="van Sinderen D."/>
            <person name="Ventura M."/>
        </authorList>
    </citation>
    <scope>NUCLEOTIDE SEQUENCE [LARGE SCALE GENOMIC DNA]</scope>
    <source>
        <strain evidence="5 6">DSM 27321</strain>
    </source>
</reference>
<dbReference type="SMART" id="SM00382">
    <property type="entry name" value="AAA"/>
    <property type="match status" value="1"/>
</dbReference>
<comment type="similarity">
    <text evidence="1">Belongs to the ABC transporter superfamily.</text>
</comment>
<dbReference type="eggNOG" id="COG1136">
    <property type="taxonomic scope" value="Bacteria"/>
</dbReference>
<evidence type="ECO:0000256" key="3">
    <source>
        <dbReference type="ARBA" id="ARBA00022840"/>
    </source>
</evidence>
<evidence type="ECO:0000313" key="5">
    <source>
        <dbReference type="EMBL" id="ETY71996.1"/>
    </source>
</evidence>
<dbReference type="InterPro" id="IPR017871">
    <property type="entry name" value="ABC_transporter-like_CS"/>
</dbReference>
<protein>
    <submittedName>
        <fullName evidence="5">ABC transporter ATP-binding protein</fullName>
    </submittedName>
</protein>
<evidence type="ECO:0000256" key="2">
    <source>
        <dbReference type="ARBA" id="ARBA00022741"/>
    </source>
</evidence>
<dbReference type="PANTHER" id="PTHR24220">
    <property type="entry name" value="IMPORT ATP-BINDING PROTEIN"/>
    <property type="match status" value="1"/>
</dbReference>
<evidence type="ECO:0000313" key="6">
    <source>
        <dbReference type="Proteomes" id="UP000019155"/>
    </source>
</evidence>
<keyword evidence="6" id="KW-1185">Reference proteome</keyword>
<keyword evidence="3 5" id="KW-0067">ATP-binding</keyword>
<dbReference type="SUPFAM" id="SSF52540">
    <property type="entry name" value="P-loop containing nucleoside triphosphate hydrolases"/>
    <property type="match status" value="1"/>
</dbReference>
<dbReference type="GO" id="GO:0016887">
    <property type="term" value="F:ATP hydrolysis activity"/>
    <property type="evidence" value="ECO:0007669"/>
    <property type="project" value="InterPro"/>
</dbReference>
<name>W4NBZ9_9BIFI</name>
<feature type="domain" description="ABC transporter" evidence="4">
    <location>
        <begin position="5"/>
        <end position="211"/>
    </location>
</feature>
<evidence type="ECO:0000256" key="1">
    <source>
        <dbReference type="ARBA" id="ARBA00005417"/>
    </source>
</evidence>
<sequence length="211" mass="22693">MSVCLQLDHVDYTYGAAKIRVLSDVSADFEAGRMYAITGPSGAGKSTLLSLLAGLDSPSKGEVRFEGGNIAETGYSKHRREHVSLVFQDHNLIDYLTPVENLRLVNPKADLKVLEDLGLSREEAKRNIMHLSGGQRQRVAVGRALVSPGSAILADEPTGSLDPKTTGDVIGLLRDAAHQLGKCVIVVTHSERVADAADVVLNLKRKKLTKA</sequence>
<dbReference type="AlphaFoldDB" id="W4NBZ9"/>
<dbReference type="Proteomes" id="UP000019155">
    <property type="component" value="Unassembled WGS sequence"/>
</dbReference>
<accession>W4NBZ9</accession>
<dbReference type="InterPro" id="IPR027417">
    <property type="entry name" value="P-loop_NTPase"/>
</dbReference>
<dbReference type="GO" id="GO:0005886">
    <property type="term" value="C:plasma membrane"/>
    <property type="evidence" value="ECO:0007669"/>
    <property type="project" value="TreeGrafter"/>
</dbReference>
<keyword evidence="2" id="KW-0547">Nucleotide-binding</keyword>
<dbReference type="GO" id="GO:0022857">
    <property type="term" value="F:transmembrane transporter activity"/>
    <property type="evidence" value="ECO:0007669"/>
    <property type="project" value="TreeGrafter"/>
</dbReference>
<dbReference type="RefSeq" id="WP_034874958.1">
    <property type="nucleotide sequence ID" value="NZ_AZMV01000002.1"/>
</dbReference>
<dbReference type="PATRIC" id="fig|1435051.3.peg.733"/>
<dbReference type="GeneID" id="97503283"/>
<dbReference type="Pfam" id="PF00005">
    <property type="entry name" value="ABC_tran"/>
    <property type="match status" value="1"/>
</dbReference>
<dbReference type="EMBL" id="AZMV01000002">
    <property type="protein sequence ID" value="ETY71996.1"/>
    <property type="molecule type" value="Genomic_DNA"/>
</dbReference>
<dbReference type="InterPro" id="IPR015854">
    <property type="entry name" value="ABC_transpr_LolD-like"/>
</dbReference>
<dbReference type="OrthoDB" id="9778572at2"/>
<dbReference type="Gene3D" id="3.40.50.300">
    <property type="entry name" value="P-loop containing nucleotide triphosphate hydrolases"/>
    <property type="match status" value="1"/>
</dbReference>
<dbReference type="InterPro" id="IPR003593">
    <property type="entry name" value="AAA+_ATPase"/>
</dbReference>